<accession>A0A173V3U1</accession>
<evidence type="ECO:0000313" key="3">
    <source>
        <dbReference type="Proteomes" id="UP000095492"/>
    </source>
</evidence>
<evidence type="ECO:0000313" key="2">
    <source>
        <dbReference type="EMBL" id="CUN20977.1"/>
    </source>
</evidence>
<dbReference type="Proteomes" id="UP000095492">
    <property type="component" value="Unassembled WGS sequence"/>
</dbReference>
<dbReference type="AlphaFoldDB" id="A0A173V3U1"/>
<name>A0A173V3U1_EUBRA</name>
<dbReference type="InterPro" id="IPR018631">
    <property type="entry name" value="AAA-ATPase-like_dom"/>
</dbReference>
<dbReference type="Pfam" id="PF09820">
    <property type="entry name" value="AAA-ATPase_like"/>
    <property type="match status" value="1"/>
</dbReference>
<dbReference type="OrthoDB" id="9766673at2"/>
<feature type="domain" description="AAA-ATPase-like" evidence="1">
    <location>
        <begin position="7"/>
        <end position="229"/>
    </location>
</feature>
<organism evidence="2 3">
    <name type="scientific">Eubacterium ramulus</name>
    <dbReference type="NCBI Taxonomy" id="39490"/>
    <lineage>
        <taxon>Bacteria</taxon>
        <taxon>Bacillati</taxon>
        <taxon>Bacillota</taxon>
        <taxon>Clostridia</taxon>
        <taxon>Eubacteriales</taxon>
        <taxon>Eubacteriaceae</taxon>
        <taxon>Eubacterium</taxon>
    </lineage>
</organism>
<dbReference type="EMBL" id="CYYA01000019">
    <property type="protein sequence ID" value="CUN20977.1"/>
    <property type="molecule type" value="Genomic_DNA"/>
</dbReference>
<protein>
    <submittedName>
        <fullName evidence="2">Predicted AAA-ATPase</fullName>
    </submittedName>
</protein>
<dbReference type="PANTHER" id="PTHR34825:SF1">
    <property type="entry name" value="AAA-ATPASE-LIKE DOMAIN-CONTAINING PROTEIN"/>
    <property type="match status" value="1"/>
</dbReference>
<evidence type="ECO:0000259" key="1">
    <source>
        <dbReference type="Pfam" id="PF09820"/>
    </source>
</evidence>
<dbReference type="InterPro" id="IPR027417">
    <property type="entry name" value="P-loop_NTPase"/>
</dbReference>
<sequence length="563" mass="65638">MTKTVSIGKQDFASLREQNSFYIDKTDLIRAWWESQDDITLITRPRRFGKTLNMDMLKCFFSNQYADRGDLFEGLSIWSEEKWRGLQGTYPVLFLSFAAVKADQLSEVKKQINMQIARLYEEHRYLLDGNLLSENEKAMYRNVSMYMEDAESSFSINLLCQYLYRYYGKKVIVLLDEYDTPMQEAYVHGYWDTFTSFLRSLFNATFKSNPYLERAVLTGITRVSKQSIFSDLNNLNVITTTSDEYATYFGFTEQEVFQALEEFGLADKKELVKQWYDGFTFGNHTDIYNPWSITNYLDKKKIGAYWAATSSNTLINSLIQQSATDMKEKMEILLQEKEILVTFDEQIVFEQLQQDKNAIWSLLLASGYLKVLEVEQRGILLEPWYHLKITNLETLGMFTGMFKSWFSASDCNYNAFVQALLQGNLKEMNVYMNDVAQVTFSSFDTGRHPSGKAQPERFYHGFVLGLLAELREQYVLKSNRESGYGRYDVMLIPRDFTEQAYVLEFKVHDPEEEESLQETVQAALMQIQEKQYDAELLELHIKPEQIHHYGFAFEGKTVLIGGR</sequence>
<dbReference type="RefSeq" id="WP_055290667.1">
    <property type="nucleotide sequence ID" value="NZ_CP173382.1"/>
</dbReference>
<proteinExistence type="predicted"/>
<dbReference type="STRING" id="39490.ERS852448_02429"/>
<dbReference type="PANTHER" id="PTHR34825">
    <property type="entry name" value="CONSERVED PROTEIN, WITH A WEAK D-GALACTARATE DEHYDRATASE/ALTRONATE HYDROLASE DOMAIN"/>
    <property type="match status" value="1"/>
</dbReference>
<dbReference type="GeneID" id="97391511"/>
<reference evidence="2 3" key="1">
    <citation type="submission" date="2015-09" db="EMBL/GenBank/DDBJ databases">
        <authorList>
            <consortium name="Pathogen Informatics"/>
        </authorList>
    </citation>
    <scope>NUCLEOTIDE SEQUENCE [LARGE SCALE GENOMIC DNA]</scope>
    <source>
        <strain evidence="2 3">2789STDY5608891</strain>
    </source>
</reference>
<dbReference type="SUPFAM" id="SSF52540">
    <property type="entry name" value="P-loop containing nucleoside triphosphate hydrolases"/>
    <property type="match status" value="1"/>
</dbReference>
<dbReference type="Pfam" id="PF08011">
    <property type="entry name" value="PDDEXK_9"/>
    <property type="match status" value="1"/>
</dbReference>
<gene>
    <name evidence="2" type="ORF">ERS852448_02429</name>
</gene>
<dbReference type="InterPro" id="IPR012547">
    <property type="entry name" value="PDDEXK_9"/>
</dbReference>